<feature type="region of interest" description="Disordered" evidence="4">
    <location>
        <begin position="146"/>
        <end position="167"/>
    </location>
</feature>
<keyword evidence="2" id="KW-0963">Cytoplasm</keyword>
<dbReference type="GO" id="GO:0003723">
    <property type="term" value="F:RNA binding"/>
    <property type="evidence" value="ECO:0007669"/>
    <property type="project" value="TreeGrafter"/>
</dbReference>
<dbReference type="GO" id="GO:0006402">
    <property type="term" value="P:mRNA catabolic process"/>
    <property type="evidence" value="ECO:0007669"/>
    <property type="project" value="TreeGrafter"/>
</dbReference>
<evidence type="ECO:0000313" key="7">
    <source>
        <dbReference type="Proteomes" id="UP001164929"/>
    </source>
</evidence>
<dbReference type="Gene3D" id="2.40.50.90">
    <property type="match status" value="5"/>
</dbReference>
<dbReference type="PANTHER" id="PTHR12302">
    <property type="entry name" value="EBNA2 BINDING PROTEIN P100"/>
    <property type="match status" value="1"/>
</dbReference>
<sequence>MATSTAGATGWYRGRVKAVPSGDSLVIMAVTSNRPGPPPEKTITLSSLIAPRLARRGGVDEPFAWMSREYLRNLCIGKEVTFKVDYAVPSIGREFGSVFLGDKNVALLVVAEGWAKVREQGQQKGEASPFLADLLRLEEQAKQEGLGRWSKAPGASEASIRNLPPSAIGDPSNLDAMDLLAKNKGRPMQGIVEQVRDGSTVRVYLLPDFQFVQVFVAGIQAPSMGKRAAVETVAETETISNETNGDASGALAPLTSAQRLAASTTSPEVAPDPFGMEAKYFTELRTLNRDVRIVLEGVDKFSNLIGSVYYPDGESPKDLALELVENGLAKFVEWSANMMEEDAKRQLKTAELQAKKSRLRMWTNYVPPATNSKAIHDQNFTGKVVEVVSGDCVIVADDSVPYGSPLAERRVNLSSIRCPKMGNPRRDEKPAPYARDAKEFLRTRLIGRQVNVRMEYSRKMTDGPTAAPVPGDARVMDFGSIFLLSHSKSDEALTVPSTAAGQQPGINVAELVVSRGFGTVIRHRDFEERSNFYDALLAAESRAIAGKKGIHSAKDPPVSHITDLTTASSKKAREFLPHMHKNRRISAVVEYVLSGHRFKLLIPKETCSIAFSFSGIRCPGRDEPYSEEAIALMRRKIMQRDVEIEVETVDRTGTFLGSLWESRTNMGVTLLEAGLAKFQTSFGTDRIPEAHLLEQAEQSAKRQKLKIWEKYVEGEEVNNGPAVESKQKEVLKVVVTEVLDGGRFYVQTVGDQKIASIQQQLASLSLQEAPVIGAFNPKRGDIVLAQFSADNSWNRAMVRISLLISLIFIHSKLKS</sequence>
<evidence type="ECO:0000313" key="6">
    <source>
        <dbReference type="EMBL" id="KAJ6977921.1"/>
    </source>
</evidence>
<dbReference type="FunFam" id="2.40.50.90:FF:000015">
    <property type="entry name" value="Ribonuclease"/>
    <property type="match status" value="1"/>
</dbReference>
<dbReference type="SMART" id="SM00318">
    <property type="entry name" value="SNc"/>
    <property type="match status" value="4"/>
</dbReference>
<dbReference type="Gene3D" id="2.30.30.140">
    <property type="match status" value="1"/>
</dbReference>
<dbReference type="PANTHER" id="PTHR12302:SF2">
    <property type="entry name" value="STAPHYLOCOCCAL NUCLEASE DOMAIN-CONTAINING PROTEIN 1"/>
    <property type="match status" value="1"/>
</dbReference>
<feature type="domain" description="TNase-like" evidence="5">
    <location>
        <begin position="10"/>
        <end position="151"/>
    </location>
</feature>
<protein>
    <submittedName>
        <fullName evidence="6">Ribonuclease TUDOR 1-like</fullName>
    </submittedName>
</protein>
<dbReference type="FunFam" id="2.40.50.90:FF:000011">
    <property type="entry name" value="Ribonuclease"/>
    <property type="match status" value="1"/>
</dbReference>
<feature type="domain" description="TNase-like" evidence="5">
    <location>
        <begin position="583"/>
        <end position="710"/>
    </location>
</feature>
<evidence type="ECO:0000259" key="5">
    <source>
        <dbReference type="PROSITE" id="PS50830"/>
    </source>
</evidence>
<comment type="subcellular location">
    <subcellularLocation>
        <location evidence="1">Cytoplasm</location>
    </subcellularLocation>
</comment>
<dbReference type="GO" id="GO:0005829">
    <property type="term" value="C:cytosol"/>
    <property type="evidence" value="ECO:0007669"/>
    <property type="project" value="TreeGrafter"/>
</dbReference>
<evidence type="ECO:0000256" key="4">
    <source>
        <dbReference type="SAM" id="MobiDB-lite"/>
    </source>
</evidence>
<keyword evidence="7" id="KW-1185">Reference proteome</keyword>
<dbReference type="GO" id="GO:0031332">
    <property type="term" value="C:RNAi effector complex"/>
    <property type="evidence" value="ECO:0007669"/>
    <property type="project" value="InterPro"/>
</dbReference>
<dbReference type="EMBL" id="JAQIZT010000012">
    <property type="protein sequence ID" value="KAJ6977921.1"/>
    <property type="molecule type" value="Genomic_DNA"/>
</dbReference>
<dbReference type="Pfam" id="PF00567">
    <property type="entry name" value="TUDOR"/>
    <property type="match status" value="1"/>
</dbReference>
<dbReference type="Pfam" id="PF00565">
    <property type="entry name" value="SNase"/>
    <property type="match status" value="3"/>
</dbReference>
<feature type="domain" description="TNase-like" evidence="5">
    <location>
        <begin position="186"/>
        <end position="364"/>
    </location>
</feature>
<feature type="domain" description="TNase-like" evidence="5">
    <location>
        <begin position="378"/>
        <end position="553"/>
    </location>
</feature>
<organism evidence="6 7">
    <name type="scientific">Populus alba x Populus x berolinensis</name>
    <dbReference type="NCBI Taxonomy" id="444605"/>
    <lineage>
        <taxon>Eukaryota</taxon>
        <taxon>Viridiplantae</taxon>
        <taxon>Streptophyta</taxon>
        <taxon>Embryophyta</taxon>
        <taxon>Tracheophyta</taxon>
        <taxon>Spermatophyta</taxon>
        <taxon>Magnoliopsida</taxon>
        <taxon>eudicotyledons</taxon>
        <taxon>Gunneridae</taxon>
        <taxon>Pentapetalae</taxon>
        <taxon>rosids</taxon>
        <taxon>fabids</taxon>
        <taxon>Malpighiales</taxon>
        <taxon>Salicaceae</taxon>
        <taxon>Saliceae</taxon>
        <taxon>Populus</taxon>
    </lineage>
</organism>
<dbReference type="SUPFAM" id="SSF50199">
    <property type="entry name" value="Staphylococcal nuclease"/>
    <property type="match status" value="4"/>
</dbReference>
<dbReference type="AlphaFoldDB" id="A0AAD6M2S8"/>
<dbReference type="InterPro" id="IPR035437">
    <property type="entry name" value="SNase_OB-fold_sf"/>
</dbReference>
<comment type="caution">
    <text evidence="6">The sequence shown here is derived from an EMBL/GenBank/DDBJ whole genome shotgun (WGS) entry which is preliminary data.</text>
</comment>
<dbReference type="GO" id="GO:0005634">
    <property type="term" value="C:nucleus"/>
    <property type="evidence" value="ECO:0007669"/>
    <property type="project" value="TreeGrafter"/>
</dbReference>
<reference evidence="6" key="1">
    <citation type="journal article" date="2023" name="Mol. Ecol. Resour.">
        <title>Chromosome-level genome assembly of a triploid poplar Populus alba 'Berolinensis'.</title>
        <authorList>
            <person name="Chen S."/>
            <person name="Yu Y."/>
            <person name="Wang X."/>
            <person name="Wang S."/>
            <person name="Zhang T."/>
            <person name="Zhou Y."/>
            <person name="He R."/>
            <person name="Meng N."/>
            <person name="Wang Y."/>
            <person name="Liu W."/>
            <person name="Liu Z."/>
            <person name="Liu J."/>
            <person name="Guo Q."/>
            <person name="Huang H."/>
            <person name="Sederoff R.R."/>
            <person name="Wang G."/>
            <person name="Qu G."/>
            <person name="Chen S."/>
        </authorList>
    </citation>
    <scope>NUCLEOTIDE SEQUENCE</scope>
    <source>
        <strain evidence="6">SC-2020</strain>
    </source>
</reference>
<evidence type="ECO:0000256" key="3">
    <source>
        <dbReference type="ARBA" id="ARBA00022737"/>
    </source>
</evidence>
<dbReference type="InterPro" id="IPR002999">
    <property type="entry name" value="Tudor"/>
</dbReference>
<dbReference type="GO" id="GO:0004518">
    <property type="term" value="F:nuclease activity"/>
    <property type="evidence" value="ECO:0007669"/>
    <property type="project" value="TreeGrafter"/>
</dbReference>
<dbReference type="FunFam" id="2.40.50.90:FF:000018">
    <property type="entry name" value="Ribonuclease"/>
    <property type="match status" value="1"/>
</dbReference>
<dbReference type="InterPro" id="IPR016071">
    <property type="entry name" value="Staphylococal_nuclease_OB-fold"/>
</dbReference>
<dbReference type="FunFam" id="2.30.30.140:FF:000018">
    <property type="entry name" value="Serine/threonine-protein kinase 31"/>
    <property type="match status" value="1"/>
</dbReference>
<keyword evidence="3" id="KW-0677">Repeat</keyword>
<gene>
    <name evidence="6" type="ORF">NC653_029731</name>
</gene>
<dbReference type="GO" id="GO:0031047">
    <property type="term" value="P:regulatory ncRNA-mediated gene silencing"/>
    <property type="evidence" value="ECO:0007669"/>
    <property type="project" value="InterPro"/>
</dbReference>
<accession>A0AAD6M2S8</accession>
<dbReference type="InterPro" id="IPR016685">
    <property type="entry name" value="Silence_cplx_Nase-comp_TudorSN"/>
</dbReference>
<dbReference type="Proteomes" id="UP001164929">
    <property type="component" value="Chromosome 12"/>
</dbReference>
<proteinExistence type="predicted"/>
<dbReference type="PROSITE" id="PS50830">
    <property type="entry name" value="TNASE_3"/>
    <property type="match status" value="4"/>
</dbReference>
<name>A0AAD6M2S8_9ROSI</name>
<evidence type="ECO:0000256" key="1">
    <source>
        <dbReference type="ARBA" id="ARBA00004496"/>
    </source>
</evidence>
<evidence type="ECO:0000256" key="2">
    <source>
        <dbReference type="ARBA" id="ARBA00022490"/>
    </source>
</evidence>
<dbReference type="PIRSF" id="PIRSF017179">
    <property type="entry name" value="RISC-Tudor-SN"/>
    <property type="match status" value="1"/>
</dbReference>